<evidence type="ECO:0000313" key="1">
    <source>
        <dbReference type="EMBL" id="PKI62416.1"/>
    </source>
</evidence>
<evidence type="ECO:0000313" key="2">
    <source>
        <dbReference type="Proteomes" id="UP000233551"/>
    </source>
</evidence>
<protein>
    <submittedName>
        <fullName evidence="1">Uncharacterized protein</fullName>
    </submittedName>
</protein>
<sequence>MLKENEERRQKTKLEKMKEVCPTPHTSLTLQMRLPSSGQVLTRKAKKKRKTRIIVFLPSTVAETFVTTLPNRVMVKKSAYSYPPIMKKTIPPTLPVMKMVAPLAPLTTKNGSLTKGSLGNYLLRLSKDLFDVEFYDLRFHNSRSILSRIAILTTLLEIT</sequence>
<proteinExistence type="predicted"/>
<dbReference type="Proteomes" id="UP000233551">
    <property type="component" value="Unassembled WGS sequence"/>
</dbReference>
<dbReference type="AlphaFoldDB" id="A0A2I0K3Y1"/>
<accession>A0A2I0K3Y1</accession>
<gene>
    <name evidence="1" type="ORF">CRG98_017222</name>
</gene>
<organism evidence="1 2">
    <name type="scientific">Punica granatum</name>
    <name type="common">Pomegranate</name>
    <dbReference type="NCBI Taxonomy" id="22663"/>
    <lineage>
        <taxon>Eukaryota</taxon>
        <taxon>Viridiplantae</taxon>
        <taxon>Streptophyta</taxon>
        <taxon>Embryophyta</taxon>
        <taxon>Tracheophyta</taxon>
        <taxon>Spermatophyta</taxon>
        <taxon>Magnoliopsida</taxon>
        <taxon>eudicotyledons</taxon>
        <taxon>Gunneridae</taxon>
        <taxon>Pentapetalae</taxon>
        <taxon>rosids</taxon>
        <taxon>malvids</taxon>
        <taxon>Myrtales</taxon>
        <taxon>Lythraceae</taxon>
        <taxon>Punica</taxon>
    </lineage>
</organism>
<keyword evidence="2" id="KW-1185">Reference proteome</keyword>
<name>A0A2I0K3Y1_PUNGR</name>
<comment type="caution">
    <text evidence="1">The sequence shown here is derived from an EMBL/GenBank/DDBJ whole genome shotgun (WGS) entry which is preliminary data.</text>
</comment>
<dbReference type="EMBL" id="PGOL01000974">
    <property type="protein sequence ID" value="PKI62416.1"/>
    <property type="molecule type" value="Genomic_DNA"/>
</dbReference>
<reference evidence="1 2" key="1">
    <citation type="submission" date="2017-11" db="EMBL/GenBank/DDBJ databases">
        <title>De-novo sequencing of pomegranate (Punica granatum L.) genome.</title>
        <authorList>
            <person name="Akparov Z."/>
            <person name="Amiraslanov A."/>
            <person name="Hajiyeva S."/>
            <person name="Abbasov M."/>
            <person name="Kaur K."/>
            <person name="Hamwieh A."/>
            <person name="Solovyev V."/>
            <person name="Salamov A."/>
            <person name="Braich B."/>
            <person name="Kosarev P."/>
            <person name="Mahmoud A."/>
            <person name="Hajiyev E."/>
            <person name="Babayeva S."/>
            <person name="Izzatullayeva V."/>
            <person name="Mammadov A."/>
            <person name="Mammadov A."/>
            <person name="Sharifova S."/>
            <person name="Ojaghi J."/>
            <person name="Eynullazada K."/>
            <person name="Bayramov B."/>
            <person name="Abdulazimova A."/>
            <person name="Shahmuradov I."/>
        </authorList>
    </citation>
    <scope>NUCLEOTIDE SEQUENCE [LARGE SCALE GENOMIC DNA]</scope>
    <source>
        <strain evidence="2">cv. AG2017</strain>
        <tissue evidence="1">Leaf</tissue>
    </source>
</reference>